<dbReference type="Pfam" id="PF13676">
    <property type="entry name" value="TIR_2"/>
    <property type="match status" value="1"/>
</dbReference>
<reference evidence="3 4" key="1">
    <citation type="submission" date="2019-08" db="EMBL/GenBank/DDBJ databases">
        <title>Bacillus genomes from the desert of Cuatro Cienegas, Coahuila.</title>
        <authorList>
            <person name="Olmedo-Alvarez G."/>
        </authorList>
    </citation>
    <scope>NUCLEOTIDE SEQUENCE [LARGE SCALE GENOMIC DNA]</scope>
    <source>
        <strain evidence="3 4">CH446_14T</strain>
    </source>
</reference>
<gene>
    <name evidence="3" type="ORF">FZD51_04175</name>
</gene>
<dbReference type="Gene3D" id="3.40.50.10140">
    <property type="entry name" value="Toll/interleukin-1 receptor homology (TIR) domain"/>
    <property type="match status" value="1"/>
</dbReference>
<organism evidence="3 4">
    <name type="scientific">Bacillus infantis</name>
    <dbReference type="NCBI Taxonomy" id="324767"/>
    <lineage>
        <taxon>Bacteria</taxon>
        <taxon>Bacillati</taxon>
        <taxon>Bacillota</taxon>
        <taxon>Bacilli</taxon>
        <taxon>Bacillales</taxon>
        <taxon>Bacillaceae</taxon>
        <taxon>Bacillus</taxon>
    </lineage>
</organism>
<evidence type="ECO:0000259" key="2">
    <source>
        <dbReference type="PROSITE" id="PS50104"/>
    </source>
</evidence>
<protein>
    <submittedName>
        <fullName evidence="3">TIR domain-containing protein</fullName>
    </submittedName>
</protein>
<dbReference type="AlphaFoldDB" id="A0A5D4RIV9"/>
<feature type="coiled-coil region" evidence="1">
    <location>
        <begin position="176"/>
        <end position="217"/>
    </location>
</feature>
<dbReference type="RefSeq" id="WP_148973613.1">
    <property type="nucleotide sequence ID" value="NZ_VTER01000002.1"/>
</dbReference>
<sequence>MSKLTKIFISHSSRDAHLARSLMDMLQTQFNLHRSNFFLTSDDELKIGEDWIETIRSGLEEASIVLPLITPNFLESQFCLCELGASWVNKTGLVPVIIPPLNHNALENTPYSTWLQTITLNSIDDLSRLAQAMIDREIGEVNIPRFNTRAKTFFNELLIPYMNEMKDRPIVTAATVKSLMKELEEYKQALESSEKEVEEYRKENQALRSMKDAEEIKEFDYKSMDEWENFEEKTNELQMLLRKLPRLVPSVIFQTYKESRERSGSGGFYSPTEQADLKRLENEGYIIWDDGWVPNDDHPRIIKIQQAIKELQYFMDDIEDDKTTTRFEEEYEDIMFDLIYSPFWEKVLGVSIYHSGS</sequence>
<feature type="domain" description="TIR" evidence="2">
    <location>
        <begin position="3"/>
        <end position="127"/>
    </location>
</feature>
<dbReference type="EMBL" id="VTER01000002">
    <property type="protein sequence ID" value="TYS51237.1"/>
    <property type="molecule type" value="Genomic_DNA"/>
</dbReference>
<dbReference type="GO" id="GO:0007165">
    <property type="term" value="P:signal transduction"/>
    <property type="evidence" value="ECO:0007669"/>
    <property type="project" value="InterPro"/>
</dbReference>
<evidence type="ECO:0000313" key="4">
    <source>
        <dbReference type="Proteomes" id="UP000322139"/>
    </source>
</evidence>
<dbReference type="InterPro" id="IPR000157">
    <property type="entry name" value="TIR_dom"/>
</dbReference>
<evidence type="ECO:0000256" key="1">
    <source>
        <dbReference type="SAM" id="Coils"/>
    </source>
</evidence>
<evidence type="ECO:0000313" key="3">
    <source>
        <dbReference type="EMBL" id="TYS51237.1"/>
    </source>
</evidence>
<dbReference type="SUPFAM" id="SSF52200">
    <property type="entry name" value="Toll/Interleukin receptor TIR domain"/>
    <property type="match status" value="1"/>
</dbReference>
<dbReference type="SMART" id="SM00255">
    <property type="entry name" value="TIR"/>
    <property type="match status" value="1"/>
</dbReference>
<comment type="caution">
    <text evidence="3">The sequence shown here is derived from an EMBL/GenBank/DDBJ whole genome shotgun (WGS) entry which is preliminary data.</text>
</comment>
<keyword evidence="1" id="KW-0175">Coiled coil</keyword>
<accession>A0A5D4RIV9</accession>
<dbReference type="InterPro" id="IPR035897">
    <property type="entry name" value="Toll_tir_struct_dom_sf"/>
</dbReference>
<name>A0A5D4RIV9_9BACI</name>
<dbReference type="PROSITE" id="PS50104">
    <property type="entry name" value="TIR"/>
    <property type="match status" value="1"/>
</dbReference>
<dbReference type="Proteomes" id="UP000322139">
    <property type="component" value="Unassembled WGS sequence"/>
</dbReference>
<proteinExistence type="predicted"/>